<dbReference type="OrthoDB" id="18740at2759"/>
<feature type="repeat" description="Filamin" evidence="3">
    <location>
        <begin position="160"/>
        <end position="231"/>
    </location>
</feature>
<dbReference type="InterPro" id="IPR017868">
    <property type="entry name" value="Filamin/ABP280_repeat-like"/>
</dbReference>
<dbReference type="PANTHER" id="PTHR38537:SF16">
    <property type="entry name" value="CALPONIN-HOMOLOGY (CH) DOMAIN-CONTAINING PROTEIN"/>
    <property type="match status" value="1"/>
</dbReference>
<dbReference type="AlphaFoldDB" id="A0A183IUU0"/>
<dbReference type="GO" id="GO:0051015">
    <property type="term" value="F:actin filament binding"/>
    <property type="evidence" value="ECO:0007669"/>
    <property type="project" value="InterPro"/>
</dbReference>
<evidence type="ECO:0000256" key="2">
    <source>
        <dbReference type="ARBA" id="ARBA00022737"/>
    </source>
</evidence>
<sequence length="794" mass="85089">MMLATPVSLGQIQNGTLPTYAYLASPTYQPETTVTSSTETTSFASPVQTVGEMKDKWAEVFGKGLKTACVGKTASFEITAPCLSNDDIDVIVTFANGKKIPCKVVALSSTNYLCEYIPTEVGVYRVDLKICGRSVDGSPFLVSTYEPMKVLIEPFSGDVVGKPVQFLVDASEAGKGQLEISINKGQIPNNVQLHGAGKCLVTFIPEKVGTYVIDVTLNGDLVRGCPVRVEIFESTTERAAAHAASRSSSTYSLNLTNSTVPKYLAKSNLSSALSLSPRTQITPAPSHFGQKEGNVGSRIGGVTSPSLTPSSRTFGSGTARVGTNSYLNVRRTATNDALKAVTTAGASHIGENPSVASAVSADASCSADVYQPVSPNLNGGLMEPKSSGDEMYAQTVSAAGHDEKVAMSDQMVQKNEYICADSFNVNFHSLTDHWKAKSQENVLSSPKKPSFKYFDTDAMKSMSQSESTVPGTQSPLLPPPVEQLQMHRNSKSPRPADGSLKNFTSAKTAEQPLPPSLQSHVKEPILPKSLPPEDYVLNETRAELRSTGTHGLQQQQGNEPDGNVVNEELKLAGDTVISKANQRTVVHEGLASSFDTRESNGKVERFTPRETCDLSLPSSPLASKDKTVVDKADIAPVSTLTSGKQAVAETPGPRANLAFAAKDILQQMSKNMKALWHQTVIESSTNGVLRLGATARYVLKNCFSRSDEVQVSVTHLNETVPVELHMEKFAENELTVQFVPPDVGAYKVHFSSMDEAHPSSPLILKVYNPDMVKISDIIGKTAGKPVQFTGTLFA</sequence>
<protein>
    <submittedName>
        <fullName evidence="7">Calponin-homology (CH) domain-containing protein</fullName>
    </submittedName>
</protein>
<dbReference type="Pfam" id="PF00630">
    <property type="entry name" value="Filamin"/>
    <property type="match status" value="2"/>
</dbReference>
<dbReference type="Proteomes" id="UP000270296">
    <property type="component" value="Unassembled WGS sequence"/>
</dbReference>
<evidence type="ECO:0000256" key="4">
    <source>
        <dbReference type="SAM" id="MobiDB-lite"/>
    </source>
</evidence>
<organism evidence="7">
    <name type="scientific">Soboliphyme baturini</name>
    <dbReference type="NCBI Taxonomy" id="241478"/>
    <lineage>
        <taxon>Eukaryota</taxon>
        <taxon>Metazoa</taxon>
        <taxon>Ecdysozoa</taxon>
        <taxon>Nematoda</taxon>
        <taxon>Enoplea</taxon>
        <taxon>Dorylaimia</taxon>
        <taxon>Dioctophymatida</taxon>
        <taxon>Dioctophymatoidea</taxon>
        <taxon>Soboliphymatidae</taxon>
        <taxon>Soboliphyme</taxon>
    </lineage>
</organism>
<evidence type="ECO:0000313" key="6">
    <source>
        <dbReference type="Proteomes" id="UP000270296"/>
    </source>
</evidence>
<gene>
    <name evidence="5" type="ORF">SBAD_LOCUS7387</name>
</gene>
<dbReference type="WBParaSite" id="SBAD_0000766201-mRNA-1">
    <property type="protein sequence ID" value="SBAD_0000766201-mRNA-1"/>
    <property type="gene ID" value="SBAD_0000766201"/>
</dbReference>
<feature type="repeat" description="Filamin" evidence="3">
    <location>
        <begin position="681"/>
        <end position="766"/>
    </location>
</feature>
<dbReference type="PROSITE" id="PS50194">
    <property type="entry name" value="FILAMIN_REPEAT"/>
    <property type="match status" value="3"/>
</dbReference>
<feature type="region of interest" description="Disordered" evidence="4">
    <location>
        <begin position="462"/>
        <end position="532"/>
    </location>
</feature>
<reference evidence="7" key="1">
    <citation type="submission" date="2016-06" db="UniProtKB">
        <authorList>
            <consortium name="WormBaseParasite"/>
        </authorList>
    </citation>
    <scope>IDENTIFICATION</scope>
</reference>
<feature type="compositionally biased region" description="Polar residues" evidence="4">
    <location>
        <begin position="462"/>
        <end position="475"/>
    </location>
</feature>
<dbReference type="PANTHER" id="PTHR38537">
    <property type="entry name" value="JITTERBUG, ISOFORM N"/>
    <property type="match status" value="1"/>
</dbReference>
<dbReference type="GO" id="GO:0030036">
    <property type="term" value="P:actin cytoskeleton organization"/>
    <property type="evidence" value="ECO:0007669"/>
    <property type="project" value="InterPro"/>
</dbReference>
<evidence type="ECO:0000256" key="1">
    <source>
        <dbReference type="ARBA" id="ARBA00009238"/>
    </source>
</evidence>
<dbReference type="InterPro" id="IPR014756">
    <property type="entry name" value="Ig_E-set"/>
</dbReference>
<feature type="repeat" description="Filamin" evidence="3">
    <location>
        <begin position="58"/>
        <end position="144"/>
    </location>
</feature>
<reference evidence="5 6" key="2">
    <citation type="submission" date="2018-11" db="EMBL/GenBank/DDBJ databases">
        <authorList>
            <consortium name="Pathogen Informatics"/>
        </authorList>
    </citation>
    <scope>NUCLEOTIDE SEQUENCE [LARGE SCALE GENOMIC DNA]</scope>
</reference>
<evidence type="ECO:0000313" key="5">
    <source>
        <dbReference type="EMBL" id="VDP12947.1"/>
    </source>
</evidence>
<dbReference type="InterPro" id="IPR001298">
    <property type="entry name" value="Filamin/ABP280_rpt"/>
</dbReference>
<evidence type="ECO:0000313" key="7">
    <source>
        <dbReference type="WBParaSite" id="SBAD_0000766201-mRNA-1"/>
    </source>
</evidence>
<name>A0A183IUU0_9BILA</name>
<keyword evidence="2" id="KW-0677">Repeat</keyword>
<dbReference type="Gene3D" id="2.60.40.10">
    <property type="entry name" value="Immunoglobulins"/>
    <property type="match status" value="2"/>
</dbReference>
<accession>A0A183IUU0</accession>
<dbReference type="SMART" id="SM00557">
    <property type="entry name" value="IG_FLMN"/>
    <property type="match status" value="2"/>
</dbReference>
<dbReference type="InterPro" id="IPR044801">
    <property type="entry name" value="Filamin"/>
</dbReference>
<proteinExistence type="inferred from homology"/>
<evidence type="ECO:0000256" key="3">
    <source>
        <dbReference type="PROSITE-ProRule" id="PRU00087"/>
    </source>
</evidence>
<dbReference type="EMBL" id="UZAM01010582">
    <property type="protein sequence ID" value="VDP12947.1"/>
    <property type="molecule type" value="Genomic_DNA"/>
</dbReference>
<comment type="similarity">
    <text evidence="1">Belongs to the filamin family.</text>
</comment>
<keyword evidence="6" id="KW-1185">Reference proteome</keyword>
<dbReference type="InterPro" id="IPR013783">
    <property type="entry name" value="Ig-like_fold"/>
</dbReference>
<feature type="compositionally biased region" description="Polar residues" evidence="4">
    <location>
        <begin position="303"/>
        <end position="315"/>
    </location>
</feature>
<feature type="region of interest" description="Disordered" evidence="4">
    <location>
        <begin position="284"/>
        <end position="315"/>
    </location>
</feature>
<dbReference type="SUPFAM" id="SSF81296">
    <property type="entry name" value="E set domains"/>
    <property type="match status" value="3"/>
</dbReference>